<dbReference type="SMART" id="SM00290">
    <property type="entry name" value="ZnF_UBP"/>
    <property type="match status" value="1"/>
</dbReference>
<dbReference type="FunFam" id="3.30.40.10:FF:000900">
    <property type="entry name" value="Ubiquitinyl hydrolase 1"/>
    <property type="match status" value="1"/>
</dbReference>
<dbReference type="PROSITE" id="PS50235">
    <property type="entry name" value="USP_3"/>
    <property type="match status" value="1"/>
</dbReference>
<dbReference type="Proteomes" id="UP001634007">
    <property type="component" value="Unassembled WGS sequence"/>
</dbReference>
<evidence type="ECO:0000256" key="3">
    <source>
        <dbReference type="ARBA" id="ARBA00012759"/>
    </source>
</evidence>
<feature type="compositionally biased region" description="Basic residues" evidence="13">
    <location>
        <begin position="1"/>
        <end position="20"/>
    </location>
</feature>
<evidence type="ECO:0000256" key="1">
    <source>
        <dbReference type="ARBA" id="ARBA00000707"/>
    </source>
</evidence>
<evidence type="ECO:0000256" key="4">
    <source>
        <dbReference type="ARBA" id="ARBA00022670"/>
    </source>
</evidence>
<keyword evidence="10" id="KW-0862">Zinc</keyword>
<dbReference type="InterPro" id="IPR001607">
    <property type="entry name" value="Znf_UBP"/>
</dbReference>
<comment type="catalytic activity">
    <reaction evidence="1">
        <text>Thiol-dependent hydrolysis of ester, thioester, amide, peptide and isopeptide bonds formed by the C-terminal Gly of ubiquitin (a 76-residue protein attached to proteins as an intracellular targeting signal).</text>
        <dbReference type="EC" id="3.4.19.12"/>
    </reaction>
</comment>
<dbReference type="PROSITE" id="PS00972">
    <property type="entry name" value="USP_1"/>
    <property type="match status" value="1"/>
</dbReference>
<dbReference type="InterPro" id="IPR028889">
    <property type="entry name" value="USP"/>
</dbReference>
<evidence type="ECO:0000256" key="13">
    <source>
        <dbReference type="SAM" id="MobiDB-lite"/>
    </source>
</evidence>
<dbReference type="Gene3D" id="3.90.70.10">
    <property type="entry name" value="Cysteine proteinases"/>
    <property type="match status" value="3"/>
</dbReference>
<dbReference type="SUPFAM" id="SSF57850">
    <property type="entry name" value="RING/U-box"/>
    <property type="match status" value="1"/>
</dbReference>
<dbReference type="PROSITE" id="PS50271">
    <property type="entry name" value="ZF_UBP"/>
    <property type="match status" value="1"/>
</dbReference>
<gene>
    <name evidence="16" type="ORF">ACJRO7_031578</name>
</gene>
<evidence type="ECO:0000313" key="17">
    <source>
        <dbReference type="Proteomes" id="UP001634007"/>
    </source>
</evidence>
<feature type="compositionally biased region" description="Polar residues" evidence="13">
    <location>
        <begin position="851"/>
        <end position="862"/>
    </location>
</feature>
<protein>
    <recommendedName>
        <fullName evidence="3">ubiquitinyl hydrolase 1</fullName>
        <ecNumber evidence="3">3.4.19.12</ecNumber>
    </recommendedName>
</protein>
<evidence type="ECO:0000256" key="6">
    <source>
        <dbReference type="ARBA" id="ARBA00022771"/>
    </source>
</evidence>
<keyword evidence="8" id="KW-0378">Hydrolase</keyword>
<feature type="region of interest" description="Disordered" evidence="13">
    <location>
        <begin position="75"/>
        <end position="98"/>
    </location>
</feature>
<proteinExistence type="inferred from homology"/>
<dbReference type="PANTHER" id="PTHR24006:SF781">
    <property type="entry name" value="LD34905P"/>
    <property type="match status" value="1"/>
</dbReference>
<dbReference type="SUPFAM" id="SSF54001">
    <property type="entry name" value="Cysteine proteinases"/>
    <property type="match status" value="1"/>
</dbReference>
<dbReference type="Pfam" id="PF00443">
    <property type="entry name" value="UCH"/>
    <property type="match status" value="1"/>
</dbReference>
<dbReference type="InterPro" id="IPR018200">
    <property type="entry name" value="USP_CS"/>
</dbReference>
<feature type="compositionally biased region" description="Polar residues" evidence="13">
    <location>
        <begin position="204"/>
        <end position="218"/>
    </location>
</feature>
<feature type="domain" description="USP" evidence="14">
    <location>
        <begin position="228"/>
        <end position="1032"/>
    </location>
</feature>
<feature type="compositionally biased region" description="Basic residues" evidence="13">
    <location>
        <begin position="399"/>
        <end position="416"/>
    </location>
</feature>
<dbReference type="PANTHER" id="PTHR24006">
    <property type="entry name" value="UBIQUITIN CARBOXYL-TERMINAL HYDROLASE"/>
    <property type="match status" value="1"/>
</dbReference>
<dbReference type="GO" id="GO:0004843">
    <property type="term" value="F:cysteine-type deubiquitinase activity"/>
    <property type="evidence" value="ECO:0007669"/>
    <property type="project" value="UniProtKB-EC"/>
</dbReference>
<dbReference type="InterPro" id="IPR050164">
    <property type="entry name" value="Peptidase_C19"/>
</dbReference>
<evidence type="ECO:0000313" key="16">
    <source>
        <dbReference type="EMBL" id="KAL3726698.1"/>
    </source>
</evidence>
<keyword evidence="7" id="KW-0833">Ubl conjugation pathway</keyword>
<feature type="compositionally biased region" description="Polar residues" evidence="13">
    <location>
        <begin position="423"/>
        <end position="445"/>
    </location>
</feature>
<dbReference type="InterPro" id="IPR001394">
    <property type="entry name" value="Peptidase_C19_UCH"/>
</dbReference>
<dbReference type="GO" id="GO:0008270">
    <property type="term" value="F:zinc ion binding"/>
    <property type="evidence" value="ECO:0007669"/>
    <property type="project" value="UniProtKB-KW"/>
</dbReference>
<feature type="region of interest" description="Disordered" evidence="13">
    <location>
        <begin position="710"/>
        <end position="742"/>
    </location>
</feature>
<keyword evidence="6 12" id="KW-0863">Zinc-finger</keyword>
<comment type="function">
    <text evidence="11">Recognizes and hydrolyzes the peptide bond at the C-terminal Gly of ubiquitin. Involved in the processing of poly-ubiquitin precursors as well as that of ubiquitinated proteins. Is involved in resistance to the arginine analog canavanine (CAN).</text>
</comment>
<evidence type="ECO:0000256" key="9">
    <source>
        <dbReference type="ARBA" id="ARBA00022807"/>
    </source>
</evidence>
<dbReference type="Gene3D" id="3.30.40.10">
    <property type="entry name" value="Zinc/RING finger domain, C3HC4 (zinc finger)"/>
    <property type="match status" value="1"/>
</dbReference>
<name>A0ABD3JKM5_EUCGL</name>
<accession>A0ABD3JKM5</accession>
<dbReference type="EMBL" id="JBJKBG010000008">
    <property type="protein sequence ID" value="KAL3726698.1"/>
    <property type="molecule type" value="Genomic_DNA"/>
</dbReference>
<feature type="region of interest" description="Disordered" evidence="13">
    <location>
        <begin position="513"/>
        <end position="564"/>
    </location>
</feature>
<reference evidence="16 17" key="1">
    <citation type="submission" date="2024-11" db="EMBL/GenBank/DDBJ databases">
        <title>Chromosome-level genome assembly of Eucalyptus globulus Labill. provides insights into its genome evolution.</title>
        <authorList>
            <person name="Li X."/>
        </authorList>
    </citation>
    <scope>NUCLEOTIDE SEQUENCE [LARGE SCALE GENOMIC DNA]</scope>
    <source>
        <strain evidence="16">CL2024</strain>
        <tissue evidence="16">Fresh tender leaves</tissue>
    </source>
</reference>
<keyword evidence="9" id="KW-0788">Thiol protease</keyword>
<evidence type="ECO:0000256" key="12">
    <source>
        <dbReference type="PROSITE-ProRule" id="PRU00502"/>
    </source>
</evidence>
<organism evidence="16 17">
    <name type="scientific">Eucalyptus globulus</name>
    <name type="common">Tasmanian blue gum</name>
    <dbReference type="NCBI Taxonomy" id="34317"/>
    <lineage>
        <taxon>Eukaryota</taxon>
        <taxon>Viridiplantae</taxon>
        <taxon>Streptophyta</taxon>
        <taxon>Embryophyta</taxon>
        <taxon>Tracheophyta</taxon>
        <taxon>Spermatophyta</taxon>
        <taxon>Magnoliopsida</taxon>
        <taxon>eudicotyledons</taxon>
        <taxon>Gunneridae</taxon>
        <taxon>Pentapetalae</taxon>
        <taxon>rosids</taxon>
        <taxon>malvids</taxon>
        <taxon>Myrtales</taxon>
        <taxon>Myrtaceae</taxon>
        <taxon>Myrtoideae</taxon>
        <taxon>Eucalypteae</taxon>
        <taxon>Eucalyptus</taxon>
    </lineage>
</organism>
<sequence>MGKKAKKKARTPVREKHHVQKTMPPPNVAENEIAEGHPVQNESKTCAHREKGFDLNALSEKITASESVKCEDCREGVADRRGNKGKGKQGKKGGASTESKSESKALWVCLECGHYACGGVGFPTTAQSHAVRHARQTRHPLAIQLEKPSLRWCFPCNAPILVEKIQENGEQKDDPFAKVVKLIKGRSTKAPSEDVEDVRRGSGSVPSEGNLTSSDSSCLDSRGGYVVRGMVNLGNTCFFNSVMQNLLALDRLKNYLGNLDTSIGPVTTSLKKLFSEVKMENRGKNVINPRTLFGDICSKAPQFRGYQQHDSHELLCCLLDVLSTEEFDMKKQSRLPQEGGVPHNQNVTFVDAVFGGQISSTVCCVECGHSSTVYEPFLDLSLPVPTKKPPPKKNQPISRAKKGKVLPKKAARIRSKVNKDSESITAHSVSRASASAQSTTPPIDTVALSSDSRIETATGSGAVVDDSVTFPPDHLAIKEHDNTPLSGKETDTIASSMEESTWLDYLDPGATDLDLQDTNFGPAEASRNGDTVLDEWAADSRDLSTAKVDTVEESKSEQVSEKELEQHAVSADGLAWLDYLDSQPFYSEINFSSQDNGCRQVQGDGIADVADYGSQQNHFFSDSVNEATDQKEEISSKNSWEDETPLQVQDSEVLLLPYKENTSTTRDITREGVTSSMGFTQDESEFDGFGDMFNEPDVVYGPVAGPSLGGNNFETNDVADSGLTAGNGSESDPGEVDHSDSPVSIESCLTHFTKEELLSNDNAWHCEKCARTLRQQQLESKKKQTKCVASLCTNGCETGSQIISADSSSESCCPDEAQKLSNGSSKNDDHSVDTNHKEVILQNGKLDIPSHVSSSDQATGSCTGDEPSCTGPIIEKLQKDNPMLAMKCQTEIVDDEADSGAVKVKRDATKRVLIHNAPPILTIHLKRFSQDARGRLNKLSGHVIFRETIDLRPFMDKREEKKEKCVYRLTGVVEHIGTMRGGHYVAYIRGDEKSKNGVGASVWYHVSDAYVREVMLEEVLRCEAYILFYEII</sequence>
<evidence type="ECO:0000256" key="2">
    <source>
        <dbReference type="ARBA" id="ARBA00009085"/>
    </source>
</evidence>
<feature type="region of interest" description="Disordered" evidence="13">
    <location>
        <begin position="190"/>
        <end position="218"/>
    </location>
</feature>
<dbReference type="InterPro" id="IPR038765">
    <property type="entry name" value="Papain-like_cys_pep_sf"/>
</dbReference>
<dbReference type="PROSITE" id="PS00973">
    <property type="entry name" value="USP_2"/>
    <property type="match status" value="1"/>
</dbReference>
<comment type="caution">
    <text evidence="16">The sequence shown here is derived from an EMBL/GenBank/DDBJ whole genome shotgun (WGS) entry which is preliminary data.</text>
</comment>
<feature type="compositionally biased region" description="Basic and acidic residues" evidence="13">
    <location>
        <begin position="538"/>
        <end position="564"/>
    </location>
</feature>
<evidence type="ECO:0000256" key="10">
    <source>
        <dbReference type="ARBA" id="ARBA00022833"/>
    </source>
</evidence>
<comment type="similarity">
    <text evidence="2">Belongs to the peptidase C19 family.</text>
</comment>
<evidence type="ECO:0000256" key="11">
    <source>
        <dbReference type="ARBA" id="ARBA00058678"/>
    </source>
</evidence>
<evidence type="ECO:0000259" key="15">
    <source>
        <dbReference type="PROSITE" id="PS50271"/>
    </source>
</evidence>
<feature type="domain" description="UBP-type" evidence="15">
    <location>
        <begin position="44"/>
        <end position="180"/>
    </location>
</feature>
<dbReference type="EMBL" id="JBJKBG010000008">
    <property type="protein sequence ID" value="KAL3726697.1"/>
    <property type="molecule type" value="Genomic_DNA"/>
</dbReference>
<feature type="region of interest" description="Disordered" evidence="13">
    <location>
        <begin position="848"/>
        <end position="867"/>
    </location>
</feature>
<dbReference type="Pfam" id="PF02148">
    <property type="entry name" value="zf-UBP"/>
    <property type="match status" value="1"/>
</dbReference>
<dbReference type="AlphaFoldDB" id="A0ABD3JKM5"/>
<evidence type="ECO:0000259" key="14">
    <source>
        <dbReference type="PROSITE" id="PS50235"/>
    </source>
</evidence>
<feature type="region of interest" description="Disordered" evidence="13">
    <location>
        <begin position="1"/>
        <end position="30"/>
    </location>
</feature>
<evidence type="ECO:0000256" key="7">
    <source>
        <dbReference type="ARBA" id="ARBA00022786"/>
    </source>
</evidence>
<evidence type="ECO:0000256" key="8">
    <source>
        <dbReference type="ARBA" id="ARBA00022801"/>
    </source>
</evidence>
<keyword evidence="5" id="KW-0479">Metal-binding</keyword>
<dbReference type="EC" id="3.4.19.12" evidence="3"/>
<evidence type="ECO:0000256" key="5">
    <source>
        <dbReference type="ARBA" id="ARBA00022723"/>
    </source>
</evidence>
<feature type="region of interest" description="Disordered" evidence="13">
    <location>
        <begin position="384"/>
        <end position="445"/>
    </location>
</feature>
<keyword evidence="4" id="KW-0645">Protease</keyword>
<dbReference type="GO" id="GO:0006508">
    <property type="term" value="P:proteolysis"/>
    <property type="evidence" value="ECO:0007669"/>
    <property type="project" value="UniProtKB-KW"/>
</dbReference>
<dbReference type="InterPro" id="IPR013083">
    <property type="entry name" value="Znf_RING/FYVE/PHD"/>
</dbReference>
<keyword evidence="17" id="KW-1185">Reference proteome</keyword>